<keyword evidence="2" id="KW-1185">Reference proteome</keyword>
<gene>
    <name evidence="1" type="ORF">BDR25DRAFT_345241</name>
</gene>
<evidence type="ECO:0000313" key="1">
    <source>
        <dbReference type="EMBL" id="KAF2467079.1"/>
    </source>
</evidence>
<reference evidence="1" key="1">
    <citation type="journal article" date="2020" name="Stud. Mycol.">
        <title>101 Dothideomycetes genomes: a test case for predicting lifestyles and emergence of pathogens.</title>
        <authorList>
            <person name="Haridas S."/>
            <person name="Albert R."/>
            <person name="Binder M."/>
            <person name="Bloem J."/>
            <person name="Labutti K."/>
            <person name="Salamov A."/>
            <person name="Andreopoulos B."/>
            <person name="Baker S."/>
            <person name="Barry K."/>
            <person name="Bills G."/>
            <person name="Bluhm B."/>
            <person name="Cannon C."/>
            <person name="Castanera R."/>
            <person name="Culley D."/>
            <person name="Daum C."/>
            <person name="Ezra D."/>
            <person name="Gonzalez J."/>
            <person name="Henrissat B."/>
            <person name="Kuo A."/>
            <person name="Liang C."/>
            <person name="Lipzen A."/>
            <person name="Lutzoni F."/>
            <person name="Magnuson J."/>
            <person name="Mondo S."/>
            <person name="Nolan M."/>
            <person name="Ohm R."/>
            <person name="Pangilinan J."/>
            <person name="Park H.-J."/>
            <person name="Ramirez L."/>
            <person name="Alfaro M."/>
            <person name="Sun H."/>
            <person name="Tritt A."/>
            <person name="Yoshinaga Y."/>
            <person name="Zwiers L.-H."/>
            <person name="Turgeon B."/>
            <person name="Goodwin S."/>
            <person name="Spatafora J."/>
            <person name="Crous P."/>
            <person name="Grigoriev I."/>
        </authorList>
    </citation>
    <scope>NUCLEOTIDE SEQUENCE</scope>
    <source>
        <strain evidence="1">ATCC 200398</strain>
    </source>
</reference>
<dbReference type="EMBL" id="MU003522">
    <property type="protein sequence ID" value="KAF2467079.1"/>
    <property type="molecule type" value="Genomic_DNA"/>
</dbReference>
<sequence length="178" mass="17205">MFGKANFLLAFVAVAKLVVATPPACLLGAINTYSTPSDISAVCKSKDITGTIAKFCGNDTKDALSAFADVCNKAGVKVSTDIPTTATGSVKPSGTGNASSIIVYTTTSFDSSCSCTKTAAITSQVAVGPTIGLATTTGSGSPSGTGTAGAPQGTGAAGKTRISAAALLAGLGVMAAAL</sequence>
<proteinExistence type="predicted"/>
<dbReference type="Proteomes" id="UP000799755">
    <property type="component" value="Unassembled WGS sequence"/>
</dbReference>
<evidence type="ECO:0000313" key="2">
    <source>
        <dbReference type="Proteomes" id="UP000799755"/>
    </source>
</evidence>
<organism evidence="1 2">
    <name type="scientific">Lindgomyces ingoldianus</name>
    <dbReference type="NCBI Taxonomy" id="673940"/>
    <lineage>
        <taxon>Eukaryota</taxon>
        <taxon>Fungi</taxon>
        <taxon>Dikarya</taxon>
        <taxon>Ascomycota</taxon>
        <taxon>Pezizomycotina</taxon>
        <taxon>Dothideomycetes</taxon>
        <taxon>Pleosporomycetidae</taxon>
        <taxon>Pleosporales</taxon>
        <taxon>Lindgomycetaceae</taxon>
        <taxon>Lindgomyces</taxon>
    </lineage>
</organism>
<protein>
    <submittedName>
        <fullName evidence="1">Uncharacterized protein</fullName>
    </submittedName>
</protein>
<name>A0ACB6QJE7_9PLEO</name>
<accession>A0ACB6QJE7</accession>
<comment type="caution">
    <text evidence="1">The sequence shown here is derived from an EMBL/GenBank/DDBJ whole genome shotgun (WGS) entry which is preliminary data.</text>
</comment>